<keyword evidence="3 6" id="KW-1133">Transmembrane helix</keyword>
<keyword evidence="2 6" id="KW-0812">Transmembrane</keyword>
<evidence type="ECO:0000256" key="5">
    <source>
        <dbReference type="SAM" id="MobiDB-lite"/>
    </source>
</evidence>
<evidence type="ECO:0000256" key="3">
    <source>
        <dbReference type="ARBA" id="ARBA00022989"/>
    </source>
</evidence>
<gene>
    <name evidence="7" type="ORF">UA08_01719</name>
</gene>
<dbReference type="AlphaFoldDB" id="A0A1Q5QBN3"/>
<organism evidence="7 8">
    <name type="scientific">Talaromyces atroroseus</name>
    <dbReference type="NCBI Taxonomy" id="1441469"/>
    <lineage>
        <taxon>Eukaryota</taxon>
        <taxon>Fungi</taxon>
        <taxon>Dikarya</taxon>
        <taxon>Ascomycota</taxon>
        <taxon>Pezizomycotina</taxon>
        <taxon>Eurotiomycetes</taxon>
        <taxon>Eurotiomycetidae</taxon>
        <taxon>Eurotiales</taxon>
        <taxon>Trichocomaceae</taxon>
        <taxon>Talaromyces</taxon>
        <taxon>Talaromyces sect. Trachyspermi</taxon>
    </lineage>
</organism>
<proteinExistence type="predicted"/>
<keyword evidence="8" id="KW-1185">Reference proteome</keyword>
<dbReference type="PANTHER" id="PTHR15549">
    <property type="entry name" value="PAIRED IMMUNOGLOBULIN-LIKE TYPE 2 RECEPTOR"/>
    <property type="match status" value="1"/>
</dbReference>
<dbReference type="Proteomes" id="UP000214365">
    <property type="component" value="Unassembled WGS sequence"/>
</dbReference>
<dbReference type="GeneID" id="31001474"/>
<accession>A0A1Q5QBN3</accession>
<evidence type="ECO:0000256" key="2">
    <source>
        <dbReference type="ARBA" id="ARBA00022692"/>
    </source>
</evidence>
<dbReference type="InterPro" id="IPR051694">
    <property type="entry name" value="Immunoregulatory_rcpt-like"/>
</dbReference>
<name>A0A1Q5QBN3_TALAT</name>
<feature type="region of interest" description="Disordered" evidence="5">
    <location>
        <begin position="81"/>
        <end position="109"/>
    </location>
</feature>
<evidence type="ECO:0000313" key="8">
    <source>
        <dbReference type="Proteomes" id="UP000214365"/>
    </source>
</evidence>
<feature type="transmembrane region" description="Helical" evidence="6">
    <location>
        <begin position="119"/>
        <end position="140"/>
    </location>
</feature>
<evidence type="ECO:0000256" key="1">
    <source>
        <dbReference type="ARBA" id="ARBA00004167"/>
    </source>
</evidence>
<dbReference type="STRING" id="1441469.A0A1Q5QBN3"/>
<dbReference type="EMBL" id="LFMY01000002">
    <property type="protein sequence ID" value="OKL63291.1"/>
    <property type="molecule type" value="Genomic_DNA"/>
</dbReference>
<evidence type="ECO:0008006" key="9">
    <source>
        <dbReference type="Google" id="ProtNLM"/>
    </source>
</evidence>
<comment type="caution">
    <text evidence="7">The sequence shown here is derived from an EMBL/GenBank/DDBJ whole genome shotgun (WGS) entry which is preliminary data.</text>
</comment>
<evidence type="ECO:0000256" key="6">
    <source>
        <dbReference type="SAM" id="Phobius"/>
    </source>
</evidence>
<dbReference type="GO" id="GO:0016020">
    <property type="term" value="C:membrane"/>
    <property type="evidence" value="ECO:0007669"/>
    <property type="project" value="UniProtKB-SubCell"/>
</dbReference>
<evidence type="ECO:0000313" key="7">
    <source>
        <dbReference type="EMBL" id="OKL63291.1"/>
    </source>
</evidence>
<protein>
    <recommendedName>
        <fullName evidence="9">Mid2 domain-containing protein</fullName>
    </recommendedName>
</protein>
<keyword evidence="4 6" id="KW-0472">Membrane</keyword>
<feature type="region of interest" description="Disordered" evidence="5">
    <location>
        <begin position="151"/>
        <end position="171"/>
    </location>
</feature>
<dbReference type="GO" id="GO:0071944">
    <property type="term" value="C:cell periphery"/>
    <property type="evidence" value="ECO:0007669"/>
    <property type="project" value="UniProtKB-ARBA"/>
</dbReference>
<reference evidence="7 8" key="1">
    <citation type="submission" date="2015-06" db="EMBL/GenBank/DDBJ databases">
        <title>Talaromyces atroroseus IBT 11181 draft genome.</title>
        <authorList>
            <person name="Rasmussen K.B."/>
            <person name="Rasmussen S."/>
            <person name="Petersen B."/>
            <person name="Sicheritz-Ponten T."/>
            <person name="Mortensen U.H."/>
            <person name="Thrane U."/>
        </authorList>
    </citation>
    <scope>NUCLEOTIDE SEQUENCE [LARGE SCALE GENOMIC DNA]</scope>
    <source>
        <strain evidence="7 8">IBT 11181</strain>
    </source>
</reference>
<comment type="subcellular location">
    <subcellularLocation>
        <location evidence="1">Membrane</location>
        <topology evidence="1">Single-pass membrane protein</topology>
    </subcellularLocation>
</comment>
<sequence length="198" mass="20703">MFKHYNEHVLCYQPHKSPRRQFLIRRLGRPETDPTNGNSKSDTQVTPCDGTANSTTWCCGNSTSCCGTSDAVTIAPTLSGYTSSTTSSSTSSATVSPTTTASASSLPSATSGLSAGAKAGIGVGVAVGAIAIIFAAFLFWRRRAAYRGLQNNSGPALPLSKTGSVKEPQEADSNVYHEMDTRAPIFELPGEPVTAPKP</sequence>
<evidence type="ECO:0000256" key="4">
    <source>
        <dbReference type="ARBA" id="ARBA00023136"/>
    </source>
</evidence>
<dbReference type="RefSeq" id="XP_020123412.1">
    <property type="nucleotide sequence ID" value="XM_020261414.1"/>
</dbReference>